<organism evidence="3 4">
    <name type="scientific">Eumeta variegata</name>
    <name type="common">Bagworm moth</name>
    <name type="synonym">Eumeta japonica</name>
    <dbReference type="NCBI Taxonomy" id="151549"/>
    <lineage>
        <taxon>Eukaryota</taxon>
        <taxon>Metazoa</taxon>
        <taxon>Ecdysozoa</taxon>
        <taxon>Arthropoda</taxon>
        <taxon>Hexapoda</taxon>
        <taxon>Insecta</taxon>
        <taxon>Pterygota</taxon>
        <taxon>Neoptera</taxon>
        <taxon>Endopterygota</taxon>
        <taxon>Lepidoptera</taxon>
        <taxon>Glossata</taxon>
        <taxon>Ditrysia</taxon>
        <taxon>Tineoidea</taxon>
        <taxon>Psychidae</taxon>
        <taxon>Oiketicinae</taxon>
        <taxon>Eumeta</taxon>
    </lineage>
</organism>
<dbReference type="Proteomes" id="UP000299102">
    <property type="component" value="Unassembled WGS sequence"/>
</dbReference>
<evidence type="ECO:0000256" key="1">
    <source>
        <dbReference type="SAM" id="MobiDB-lite"/>
    </source>
</evidence>
<feature type="region of interest" description="Disordered" evidence="1">
    <location>
        <begin position="135"/>
        <end position="160"/>
    </location>
</feature>
<gene>
    <name evidence="3" type="ORF">EVAR_68873_1</name>
</gene>
<protein>
    <submittedName>
        <fullName evidence="3">Uncharacterized protein</fullName>
    </submittedName>
</protein>
<comment type="caution">
    <text evidence="3">The sequence shown here is derived from an EMBL/GenBank/DDBJ whole genome shotgun (WGS) entry which is preliminary data.</text>
</comment>
<feature type="chain" id="PRO_5020036609" evidence="2">
    <location>
        <begin position="22"/>
        <end position="160"/>
    </location>
</feature>
<name>A0A4C2AB65_EUMVA</name>
<evidence type="ECO:0000313" key="4">
    <source>
        <dbReference type="Proteomes" id="UP000299102"/>
    </source>
</evidence>
<dbReference type="AlphaFoldDB" id="A0A4C2AB65"/>
<feature type="signal peptide" evidence="2">
    <location>
        <begin position="1"/>
        <end position="21"/>
    </location>
</feature>
<evidence type="ECO:0000313" key="3">
    <source>
        <dbReference type="EMBL" id="GBP98091.1"/>
    </source>
</evidence>
<keyword evidence="2" id="KW-0732">Signal</keyword>
<reference evidence="3 4" key="1">
    <citation type="journal article" date="2019" name="Commun. Biol.">
        <title>The bagworm genome reveals a unique fibroin gene that provides high tensile strength.</title>
        <authorList>
            <person name="Kono N."/>
            <person name="Nakamura H."/>
            <person name="Ohtoshi R."/>
            <person name="Tomita M."/>
            <person name="Numata K."/>
            <person name="Arakawa K."/>
        </authorList>
    </citation>
    <scope>NUCLEOTIDE SEQUENCE [LARGE SCALE GENOMIC DNA]</scope>
</reference>
<sequence length="160" mass="17546">MIQFGVIFITTIVLLHDTGSAVKTCEDSEAESFDFPDILGSWFAFGVAYEEKGETANSPKVKKSNPEEDICVVMELLKTDEDRLKRKTVNFYAHLSSSVFNNSITTQISSSGSDFYTLGEFAASPFSSYATPNANQLPKMSGKSKDSASESSQVFTALHR</sequence>
<dbReference type="EMBL" id="BGZK01003063">
    <property type="protein sequence ID" value="GBP98091.1"/>
    <property type="molecule type" value="Genomic_DNA"/>
</dbReference>
<accession>A0A4C2AB65</accession>
<evidence type="ECO:0000256" key="2">
    <source>
        <dbReference type="SAM" id="SignalP"/>
    </source>
</evidence>
<proteinExistence type="predicted"/>
<keyword evidence="4" id="KW-1185">Reference proteome</keyword>